<feature type="region of interest" description="Disordered" evidence="1">
    <location>
        <begin position="232"/>
        <end position="257"/>
    </location>
</feature>
<dbReference type="SUPFAM" id="SSF69255">
    <property type="entry name" value="gp5 N-terminal domain-like"/>
    <property type="match status" value="1"/>
</dbReference>
<dbReference type="AlphaFoldDB" id="A1WTD7"/>
<dbReference type="OrthoDB" id="9762420at2"/>
<dbReference type="KEGG" id="hha:Hhal_0155"/>
<dbReference type="eggNOG" id="COG3501">
    <property type="taxonomic scope" value="Bacteria"/>
</dbReference>
<keyword evidence="3" id="KW-1185">Reference proteome</keyword>
<dbReference type="Gene3D" id="2.30.110.50">
    <property type="match status" value="1"/>
</dbReference>
<reference evidence="3" key="1">
    <citation type="submission" date="2006-12" db="EMBL/GenBank/DDBJ databases">
        <title>Complete sequence of Halorhodospira halophila SL1.</title>
        <authorList>
            <consortium name="US DOE Joint Genome Institute"/>
            <person name="Copeland A."/>
            <person name="Lucas S."/>
            <person name="Lapidus A."/>
            <person name="Barry K."/>
            <person name="Detter J.C."/>
            <person name="Glavina del Rio T."/>
            <person name="Hammon N."/>
            <person name="Israni S."/>
            <person name="Dalin E."/>
            <person name="Tice H."/>
            <person name="Pitluck S."/>
            <person name="Saunders E."/>
            <person name="Brettin T."/>
            <person name="Bruce D."/>
            <person name="Han C."/>
            <person name="Tapia R."/>
            <person name="Schmutz J."/>
            <person name="Larimer F."/>
            <person name="Land M."/>
            <person name="Hauser L."/>
            <person name="Kyrpides N."/>
            <person name="Mikhailova N."/>
            <person name="Hoff W."/>
            <person name="Richardson P."/>
        </authorList>
    </citation>
    <scope>NUCLEOTIDE SEQUENCE [LARGE SCALE GENOMIC DNA]</scope>
    <source>
        <strain evidence="3">DSM 244 / SL1</strain>
    </source>
</reference>
<reference evidence="2 3" key="2">
    <citation type="journal article" date="2013" name="Stand. Genomic Sci.">
        <title>Complete genome sequence of Halorhodospira halophila SL1.</title>
        <authorList>
            <person name="Challacombe J.F."/>
            <person name="Majid S."/>
            <person name="Deole R."/>
            <person name="Brettin T.S."/>
            <person name="Bruce D."/>
            <person name="Delano S.F."/>
            <person name="Detter J.C."/>
            <person name="Gleasner C.D."/>
            <person name="Han C.S."/>
            <person name="Misra M."/>
            <person name="Reitenga K.G."/>
            <person name="Mikhailova N."/>
            <person name="Woyke T."/>
            <person name="Pitluck S."/>
            <person name="Nolan M."/>
            <person name="Land M.L."/>
            <person name="Saunders E."/>
            <person name="Tapia R."/>
            <person name="Lapidus A."/>
            <person name="Ivanova N."/>
            <person name="Hoff W.D."/>
        </authorList>
    </citation>
    <scope>NUCLEOTIDE SEQUENCE [LARGE SCALE GENOMIC DNA]</scope>
    <source>
        <strain evidence="3">DSM 244 / SL1</strain>
    </source>
</reference>
<dbReference type="STRING" id="349124.Hhal_0155"/>
<dbReference type="HOGENOM" id="CLU_004121_7_3_6"/>
<gene>
    <name evidence="2" type="ordered locus">Hhal_0155</name>
</gene>
<protein>
    <submittedName>
        <fullName evidence="2">Rhs element Vgr protein</fullName>
    </submittedName>
</protein>
<name>A1WTD7_HALHL</name>
<proteinExistence type="predicted"/>
<dbReference type="SUPFAM" id="SSF69279">
    <property type="entry name" value="Phage tail proteins"/>
    <property type="match status" value="2"/>
</dbReference>
<dbReference type="EMBL" id="CP000544">
    <property type="protein sequence ID" value="ABM60949.1"/>
    <property type="molecule type" value="Genomic_DNA"/>
</dbReference>
<evidence type="ECO:0000313" key="3">
    <source>
        <dbReference type="Proteomes" id="UP000000647"/>
    </source>
</evidence>
<dbReference type="Pfam" id="PF05954">
    <property type="entry name" value="Phage_GPD"/>
    <property type="match status" value="1"/>
</dbReference>
<dbReference type="RefSeq" id="WP_011812972.1">
    <property type="nucleotide sequence ID" value="NC_008789.1"/>
</dbReference>
<evidence type="ECO:0000313" key="2">
    <source>
        <dbReference type="EMBL" id="ABM60949.1"/>
    </source>
</evidence>
<sequence length="686" mass="71782">MKGSAKEGGGAHALFRVRLPGLDPDVLRVEQIVGHQALDDGDRLQVRVCGPVGDRVREWPGQLVALTLGWGVAPRTLHGVISEVALCGGEMSSRAATLTVCSLLHPLAGSYRRRVYRRCSALHMAREVLQGALPDGVSVTVGVERSLPERPLVVQGAADDLAFLRRVLAREGCFPVVRDAGGRPEVRIVDHLAQAELDAAALTWRPGGGPTPTTRATVSEVSRRWTLQPGQVRVGGFDPALPDRGRPATAGTDAAEDSPMELGLHGVTAGGESAHAEWAEAVHEASAAQRCRIEAVVATPLLPGMRVVISGHPEASLNGAYWVYRAEHEGDQAAAIHGGGGADRVDYRGRVELLPLDPGYRPAPVPAPAIPGVAVAWVAGGDPERAEVDEAGAYRIRLFDEAEAADGVEAAPPGPPVWAVQPSAGAQHGLHLPLLPGTRVAVAGLHGDLEQPVILGALSSQDQPGPVTDRNPHQHLLRTAAGQRLLLDDRPGAEGAELAVGEAARLSLEGHEEAPGATLEAPNGYLELASGGEQRVRSGGDQRLDVAGAYRVEVEGSYHLETEDGALHWFAGDTLHLETGAGDLLHEAPDGEVALKAGRQVSLDAGSGLRLIARQGAGDWQVESGALRLEAAGDVALVSTGGGCLQLGDGFGLRIEDSGAVYVEGRHIELSAEQLVIAADRIEEGR</sequence>
<dbReference type="Gene3D" id="2.40.50.230">
    <property type="entry name" value="Gp5 N-terminal domain"/>
    <property type="match status" value="1"/>
</dbReference>
<dbReference type="SMR" id="A1WTD7"/>
<evidence type="ECO:0000256" key="1">
    <source>
        <dbReference type="SAM" id="MobiDB-lite"/>
    </source>
</evidence>
<dbReference type="InterPro" id="IPR037026">
    <property type="entry name" value="Vgr_OB-fold_dom_sf"/>
</dbReference>
<organism evidence="2 3">
    <name type="scientific">Halorhodospira halophila (strain DSM 244 / SL1)</name>
    <name type="common">Ectothiorhodospira halophila (strain DSM 244 / SL1)</name>
    <dbReference type="NCBI Taxonomy" id="349124"/>
    <lineage>
        <taxon>Bacteria</taxon>
        <taxon>Pseudomonadati</taxon>
        <taxon>Pseudomonadota</taxon>
        <taxon>Gammaproteobacteria</taxon>
        <taxon>Chromatiales</taxon>
        <taxon>Ectothiorhodospiraceae</taxon>
        <taxon>Halorhodospira</taxon>
    </lineage>
</organism>
<dbReference type="Gene3D" id="4.10.220.110">
    <property type="match status" value="1"/>
</dbReference>
<accession>A1WTD7</accession>
<dbReference type="Proteomes" id="UP000000647">
    <property type="component" value="Chromosome"/>
</dbReference>
<dbReference type="Gene3D" id="3.55.50.10">
    <property type="entry name" value="Baseplate protein-like domains"/>
    <property type="match status" value="1"/>
</dbReference>